<dbReference type="EMBL" id="CDHN01000002">
    <property type="protein sequence ID" value="CEJ87742.1"/>
    <property type="molecule type" value="Genomic_DNA"/>
</dbReference>
<name>A0A0A1SVG1_9HYPO</name>
<dbReference type="AlphaFoldDB" id="A0A0A1SVG1"/>
<reference evidence="1 2" key="1">
    <citation type="journal article" date="2015" name="Genome Announc.">
        <title>Draft Genome Sequence and Gene Annotation of the Entomopathogenic Fungus Verticillium hemipterigenum.</title>
        <authorList>
            <person name="Horn F."/>
            <person name="Habel A."/>
            <person name="Scharf D.H."/>
            <person name="Dworschak J."/>
            <person name="Brakhage A.A."/>
            <person name="Guthke R."/>
            <person name="Hertweck C."/>
            <person name="Linde J."/>
        </authorList>
    </citation>
    <scope>NUCLEOTIDE SEQUENCE [LARGE SCALE GENOMIC DNA]</scope>
</reference>
<protein>
    <submittedName>
        <fullName evidence="1">Uncharacterized protein</fullName>
    </submittedName>
</protein>
<evidence type="ECO:0000313" key="2">
    <source>
        <dbReference type="Proteomes" id="UP000039046"/>
    </source>
</evidence>
<organism evidence="1 2">
    <name type="scientific">[Torrubiella] hemipterigena</name>
    <dbReference type="NCBI Taxonomy" id="1531966"/>
    <lineage>
        <taxon>Eukaryota</taxon>
        <taxon>Fungi</taxon>
        <taxon>Dikarya</taxon>
        <taxon>Ascomycota</taxon>
        <taxon>Pezizomycotina</taxon>
        <taxon>Sordariomycetes</taxon>
        <taxon>Hypocreomycetidae</taxon>
        <taxon>Hypocreales</taxon>
        <taxon>Clavicipitaceae</taxon>
        <taxon>Clavicipitaceae incertae sedis</taxon>
        <taxon>'Torrubiella' clade</taxon>
    </lineage>
</organism>
<keyword evidence="2" id="KW-1185">Reference proteome</keyword>
<proteinExistence type="predicted"/>
<sequence length="66" mass="7602">MDAEFLPSFDLRLYNDDDDDRDIAIKPILEPIINGSRLYSEAAVELTAYISSKAEKKWLEVKDKKP</sequence>
<accession>A0A0A1SVG1</accession>
<evidence type="ECO:0000313" key="1">
    <source>
        <dbReference type="EMBL" id="CEJ87742.1"/>
    </source>
</evidence>
<dbReference type="HOGENOM" id="CLU_2832975_0_0_1"/>
<dbReference type="Proteomes" id="UP000039046">
    <property type="component" value="Unassembled WGS sequence"/>
</dbReference>
<gene>
    <name evidence="1" type="ORF">VHEMI04501</name>
</gene>